<dbReference type="Proteomes" id="UP000751190">
    <property type="component" value="Unassembled WGS sequence"/>
</dbReference>
<dbReference type="Pfam" id="PF00249">
    <property type="entry name" value="Myb_DNA-binding"/>
    <property type="match status" value="1"/>
</dbReference>
<feature type="domain" description="HTH myb-type" evidence="3">
    <location>
        <begin position="203"/>
        <end position="257"/>
    </location>
</feature>
<dbReference type="InterPro" id="IPR050560">
    <property type="entry name" value="MYB_TF"/>
</dbReference>
<gene>
    <name evidence="4" type="ORF">KFE25_008962</name>
</gene>
<organism evidence="4 5">
    <name type="scientific">Diacronema lutheri</name>
    <name type="common">Unicellular marine alga</name>
    <name type="synonym">Monochrysis lutheri</name>
    <dbReference type="NCBI Taxonomy" id="2081491"/>
    <lineage>
        <taxon>Eukaryota</taxon>
        <taxon>Haptista</taxon>
        <taxon>Haptophyta</taxon>
        <taxon>Pavlovophyceae</taxon>
        <taxon>Pavlovales</taxon>
        <taxon>Pavlovaceae</taxon>
        <taxon>Diacronema</taxon>
    </lineage>
</organism>
<evidence type="ECO:0000313" key="4">
    <source>
        <dbReference type="EMBL" id="KAG8470541.1"/>
    </source>
</evidence>
<dbReference type="OrthoDB" id="10448760at2759"/>
<dbReference type="CDD" id="cd00167">
    <property type="entry name" value="SANT"/>
    <property type="match status" value="1"/>
</dbReference>
<dbReference type="PANTHER" id="PTHR45614">
    <property type="entry name" value="MYB PROTEIN-RELATED"/>
    <property type="match status" value="1"/>
</dbReference>
<feature type="region of interest" description="Disordered" evidence="1">
    <location>
        <begin position="41"/>
        <end position="64"/>
    </location>
</feature>
<name>A0A8J6CGW2_DIALT</name>
<feature type="region of interest" description="Disordered" evidence="1">
    <location>
        <begin position="168"/>
        <end position="210"/>
    </location>
</feature>
<feature type="compositionally biased region" description="Polar residues" evidence="1">
    <location>
        <begin position="510"/>
        <end position="520"/>
    </location>
</feature>
<reference evidence="4" key="1">
    <citation type="submission" date="2021-05" db="EMBL/GenBank/DDBJ databases">
        <title>The genome of the haptophyte Pavlova lutheri (Diacronema luteri, Pavlovales) - a model for lipid biosynthesis in eukaryotic algae.</title>
        <authorList>
            <person name="Hulatt C.J."/>
            <person name="Posewitz M.C."/>
        </authorList>
    </citation>
    <scope>NUCLEOTIDE SEQUENCE</scope>
    <source>
        <strain evidence="4">NIVA-4/92</strain>
    </source>
</reference>
<dbReference type="SMART" id="SM00717">
    <property type="entry name" value="SANT"/>
    <property type="match status" value="1"/>
</dbReference>
<feature type="compositionally biased region" description="Low complexity" evidence="1">
    <location>
        <begin position="314"/>
        <end position="325"/>
    </location>
</feature>
<dbReference type="GO" id="GO:0000978">
    <property type="term" value="F:RNA polymerase II cis-regulatory region sequence-specific DNA binding"/>
    <property type="evidence" value="ECO:0007669"/>
    <property type="project" value="TreeGrafter"/>
</dbReference>
<accession>A0A8J6CGW2</accession>
<evidence type="ECO:0000259" key="3">
    <source>
        <dbReference type="PROSITE" id="PS51294"/>
    </source>
</evidence>
<sequence>MIGDAPSAALRRDEGTVPAALGGMSSFTEHDEPLDWTPFLGDAHGGARGAGEHRRTFSAPPTLKSLHAVHPGLAGKRPERSPRAGVFSSVGGAPDHLDPFHDIRSPVYKKHLPADELLAGSENSSFVSREAPTVRRAEGGLAGHRARAHSFDTAVYELEQFADVAKGGGASKARRGGAAHGRRNHACAPADNGSGETAGQASKRDTKTVPWTSTEDKVICEGVEMHGFKWSLISLSLPGRTDNAVRNRWHRLEQARRWREEVQAQYHAVSADGDAPANPLAMPGSAFPGYKCRRCGQPKRGHVCPYEDTTQLPAPRPLALPTAARSSKAGRSADEQHALERGAEPRALAEHTAPHGYHVPLHAARAASEPRAYRQPPALQRPASAKHISVVPPSSTLDFRAAMLAAQLPTPSPQRYLLEHLGSMPLSAHLRALESGVDGEMVNVGDLEDLIFGALPLDISELTANSPLKSLAFSPRRFARSNAGPPVLASIPSGEPMHEPPGSAMPGLERQSTPQAIHAA</sequence>
<dbReference type="PROSITE" id="PS50090">
    <property type="entry name" value="MYB_LIKE"/>
    <property type="match status" value="1"/>
</dbReference>
<keyword evidence="5" id="KW-1185">Reference proteome</keyword>
<dbReference type="SUPFAM" id="SSF46689">
    <property type="entry name" value="Homeodomain-like"/>
    <property type="match status" value="1"/>
</dbReference>
<dbReference type="Gene3D" id="1.10.10.60">
    <property type="entry name" value="Homeodomain-like"/>
    <property type="match status" value="1"/>
</dbReference>
<evidence type="ECO:0008006" key="6">
    <source>
        <dbReference type="Google" id="ProtNLM"/>
    </source>
</evidence>
<dbReference type="InterPro" id="IPR001005">
    <property type="entry name" value="SANT/Myb"/>
</dbReference>
<dbReference type="GO" id="GO:0005634">
    <property type="term" value="C:nucleus"/>
    <property type="evidence" value="ECO:0007669"/>
    <property type="project" value="TreeGrafter"/>
</dbReference>
<protein>
    <recommendedName>
        <fullName evidence="6">Myb-like domain-containing protein</fullName>
    </recommendedName>
</protein>
<feature type="region of interest" description="Disordered" evidence="1">
    <location>
        <begin position="314"/>
        <end position="339"/>
    </location>
</feature>
<dbReference type="EMBL" id="JAGTXO010000001">
    <property type="protein sequence ID" value="KAG8470541.1"/>
    <property type="molecule type" value="Genomic_DNA"/>
</dbReference>
<dbReference type="AlphaFoldDB" id="A0A8J6CGW2"/>
<dbReference type="PROSITE" id="PS51294">
    <property type="entry name" value="HTH_MYB"/>
    <property type="match status" value="1"/>
</dbReference>
<proteinExistence type="predicted"/>
<feature type="region of interest" description="Disordered" evidence="1">
    <location>
        <begin position="1"/>
        <end position="28"/>
    </location>
</feature>
<evidence type="ECO:0000313" key="5">
    <source>
        <dbReference type="Proteomes" id="UP000751190"/>
    </source>
</evidence>
<dbReference type="GO" id="GO:0000981">
    <property type="term" value="F:DNA-binding transcription factor activity, RNA polymerase II-specific"/>
    <property type="evidence" value="ECO:0007669"/>
    <property type="project" value="TreeGrafter"/>
</dbReference>
<dbReference type="InterPro" id="IPR009057">
    <property type="entry name" value="Homeodomain-like_sf"/>
</dbReference>
<feature type="domain" description="Myb-like" evidence="2">
    <location>
        <begin position="203"/>
        <end position="253"/>
    </location>
</feature>
<dbReference type="InterPro" id="IPR017930">
    <property type="entry name" value="Myb_dom"/>
</dbReference>
<feature type="region of interest" description="Disordered" evidence="1">
    <location>
        <begin position="484"/>
        <end position="520"/>
    </location>
</feature>
<evidence type="ECO:0000259" key="2">
    <source>
        <dbReference type="PROSITE" id="PS50090"/>
    </source>
</evidence>
<feature type="region of interest" description="Disordered" evidence="1">
    <location>
        <begin position="364"/>
        <end position="389"/>
    </location>
</feature>
<feature type="compositionally biased region" description="Basic residues" evidence="1">
    <location>
        <begin position="172"/>
        <end position="185"/>
    </location>
</feature>
<comment type="caution">
    <text evidence="4">The sequence shown here is derived from an EMBL/GenBank/DDBJ whole genome shotgun (WGS) entry which is preliminary data.</text>
</comment>
<evidence type="ECO:0000256" key="1">
    <source>
        <dbReference type="SAM" id="MobiDB-lite"/>
    </source>
</evidence>